<evidence type="ECO:0000313" key="2">
    <source>
        <dbReference type="Proteomes" id="UP000593568"/>
    </source>
</evidence>
<accession>A0A7J9EZ43</accession>
<dbReference type="AlphaFoldDB" id="A0A7J9EZ43"/>
<proteinExistence type="predicted"/>
<dbReference type="Proteomes" id="UP000593568">
    <property type="component" value="Unassembled WGS sequence"/>
</dbReference>
<organism evidence="1 2">
    <name type="scientific">Gossypium trilobum</name>
    <dbReference type="NCBI Taxonomy" id="34281"/>
    <lineage>
        <taxon>Eukaryota</taxon>
        <taxon>Viridiplantae</taxon>
        <taxon>Streptophyta</taxon>
        <taxon>Embryophyta</taxon>
        <taxon>Tracheophyta</taxon>
        <taxon>Spermatophyta</taxon>
        <taxon>Magnoliopsida</taxon>
        <taxon>eudicotyledons</taxon>
        <taxon>Gunneridae</taxon>
        <taxon>Pentapetalae</taxon>
        <taxon>rosids</taxon>
        <taxon>malvids</taxon>
        <taxon>Malvales</taxon>
        <taxon>Malvaceae</taxon>
        <taxon>Malvoideae</taxon>
        <taxon>Gossypium</taxon>
    </lineage>
</organism>
<reference evidence="1 2" key="1">
    <citation type="journal article" date="2019" name="Genome Biol. Evol.">
        <title>Insights into the evolution of the New World diploid cottons (Gossypium, subgenus Houzingenia) based on genome sequencing.</title>
        <authorList>
            <person name="Grover C.E."/>
            <person name="Arick M.A. 2nd"/>
            <person name="Thrash A."/>
            <person name="Conover J.L."/>
            <person name="Sanders W.S."/>
            <person name="Peterson D.G."/>
            <person name="Frelichowski J.E."/>
            <person name="Scheffler J.A."/>
            <person name="Scheffler B.E."/>
            <person name="Wendel J.F."/>
        </authorList>
    </citation>
    <scope>NUCLEOTIDE SEQUENCE [LARGE SCALE GENOMIC DNA]</scope>
    <source>
        <strain evidence="1">8</strain>
        <tissue evidence="1">Leaf</tissue>
    </source>
</reference>
<sequence length="33" mass="3732">MTMMLNVILLFYLLCLLGMSVSGVLKAYTDMFV</sequence>
<gene>
    <name evidence="1" type="ORF">Gotri_005909</name>
</gene>
<name>A0A7J9EZ43_9ROSI</name>
<evidence type="ECO:0000313" key="1">
    <source>
        <dbReference type="EMBL" id="MBA0777964.1"/>
    </source>
</evidence>
<protein>
    <submittedName>
        <fullName evidence="1">Uncharacterized protein</fullName>
    </submittedName>
</protein>
<keyword evidence="2" id="KW-1185">Reference proteome</keyword>
<comment type="caution">
    <text evidence="1">The sequence shown here is derived from an EMBL/GenBank/DDBJ whole genome shotgun (WGS) entry which is preliminary data.</text>
</comment>
<dbReference type="EMBL" id="JABEZW010000010">
    <property type="protein sequence ID" value="MBA0777964.1"/>
    <property type="molecule type" value="Genomic_DNA"/>
</dbReference>